<reference evidence="1" key="1">
    <citation type="submission" date="2020-05" db="EMBL/GenBank/DDBJ databases">
        <authorList>
            <person name="Chiriac C."/>
            <person name="Salcher M."/>
            <person name="Ghai R."/>
            <person name="Kavagutti S V."/>
        </authorList>
    </citation>
    <scope>NUCLEOTIDE SEQUENCE</scope>
</reference>
<dbReference type="AlphaFoldDB" id="A0A6J6JJK1"/>
<dbReference type="EMBL" id="CAEZVN010000101">
    <property type="protein sequence ID" value="CAB4637332.1"/>
    <property type="molecule type" value="Genomic_DNA"/>
</dbReference>
<accession>A0A6J6JJK1</accession>
<organism evidence="1">
    <name type="scientific">freshwater metagenome</name>
    <dbReference type="NCBI Taxonomy" id="449393"/>
    <lineage>
        <taxon>unclassified sequences</taxon>
        <taxon>metagenomes</taxon>
        <taxon>ecological metagenomes</taxon>
    </lineage>
</organism>
<dbReference type="InterPro" id="IPR044849">
    <property type="entry name" value="CASTOR/POLLUX/SYM8-like"/>
</dbReference>
<proteinExistence type="predicted"/>
<dbReference type="PANTHER" id="PTHR31563">
    <property type="entry name" value="ION CHANNEL POLLUX-RELATED"/>
    <property type="match status" value="1"/>
</dbReference>
<gene>
    <name evidence="1" type="ORF">UFOPK2001_00923</name>
</gene>
<name>A0A6J6JJK1_9ZZZZ</name>
<dbReference type="PANTHER" id="PTHR31563:SF10">
    <property type="entry name" value="ION CHANNEL POLLUX-RELATED"/>
    <property type="match status" value="1"/>
</dbReference>
<evidence type="ECO:0000313" key="1">
    <source>
        <dbReference type="EMBL" id="CAB4637332.1"/>
    </source>
</evidence>
<protein>
    <submittedName>
        <fullName evidence="1">Unannotated protein</fullName>
    </submittedName>
</protein>
<dbReference type="GO" id="GO:0006811">
    <property type="term" value="P:monoatomic ion transport"/>
    <property type="evidence" value="ECO:0007669"/>
    <property type="project" value="InterPro"/>
</dbReference>
<sequence>MVSDNLAALLIAQVSENPALAPVFEDLFDADGASINVRPIEQYAPLGKEIEFAELVAIARAHGQSAIGYRLLANAPGDAASGVAMNPAKTTKFKPAAGDALVVISDL</sequence>